<gene>
    <name evidence="2" type="ORF">SAMN06272739_2539</name>
</gene>
<accession>A0A286GXU2</accession>
<dbReference type="Proteomes" id="UP000219482">
    <property type="component" value="Unassembled WGS sequence"/>
</dbReference>
<name>A0A286GXU2_9ACTN</name>
<keyword evidence="3" id="KW-1185">Reference proteome</keyword>
<evidence type="ECO:0000256" key="1">
    <source>
        <dbReference type="SAM" id="MobiDB-lite"/>
    </source>
</evidence>
<feature type="region of interest" description="Disordered" evidence="1">
    <location>
        <begin position="1"/>
        <end position="31"/>
    </location>
</feature>
<dbReference type="AlphaFoldDB" id="A0A286GXU2"/>
<proteinExistence type="predicted"/>
<sequence>MSAAATTRGGSPGRRGCTTGSAHASSAVPVTSRMVATISRTEMPSPRPMLATNPVTLLSARARAAATCAEAMSATCTKSRMQLPSGVA</sequence>
<protein>
    <submittedName>
        <fullName evidence="2">Uncharacterized protein</fullName>
    </submittedName>
</protein>
<dbReference type="EMBL" id="OCNK01000003">
    <property type="protein sequence ID" value="SOE00333.1"/>
    <property type="molecule type" value="Genomic_DNA"/>
</dbReference>
<evidence type="ECO:0000313" key="2">
    <source>
        <dbReference type="EMBL" id="SOE00333.1"/>
    </source>
</evidence>
<reference evidence="3" key="1">
    <citation type="submission" date="2017-09" db="EMBL/GenBank/DDBJ databases">
        <authorList>
            <person name="Varghese N."/>
            <person name="Submissions S."/>
        </authorList>
    </citation>
    <scope>NUCLEOTIDE SEQUENCE [LARGE SCALE GENOMIC DNA]</scope>
    <source>
        <strain evidence="3">DSM 44270</strain>
    </source>
</reference>
<organism evidence="2 3">
    <name type="scientific">Blastococcus haudaquaticus</name>
    <dbReference type="NCBI Taxonomy" id="1938745"/>
    <lineage>
        <taxon>Bacteria</taxon>
        <taxon>Bacillati</taxon>
        <taxon>Actinomycetota</taxon>
        <taxon>Actinomycetes</taxon>
        <taxon>Geodermatophilales</taxon>
        <taxon>Geodermatophilaceae</taxon>
        <taxon>Blastococcus</taxon>
    </lineage>
</organism>
<evidence type="ECO:0000313" key="3">
    <source>
        <dbReference type="Proteomes" id="UP000219482"/>
    </source>
</evidence>